<sequence>MISGGAGFFTRTNGGNTTYMPIIAPLIVVPIGPRLQIESRAAILETASPVPGRGYDTSHFAAFTYLQAEYFFNPHLTVIGGDFLIPFSTYNERLSPIWISNFQSGPLIANLGAQGTGSGLGGQLRGSAISRPKYSIDYAAYFSARSGNEQFGAQRSFGGRSSLYLPQKRVEIGLSYNRQLQGTRENFYGAHLWWEPAGTAFRFRSEFSRGHHAQGYWMEFDYRTTAFGGLESWIGRFEPVLRIQQTWRRDTVVSDGLPLVNTQRADFGLNYNLPHNTRILTAYSRQFSTAGNRNLWETGIVYRFLLPAWKGKK</sequence>
<accession>I3ZE36</accession>
<keyword evidence="2" id="KW-1185">Reference proteome</keyword>
<evidence type="ECO:0000313" key="1">
    <source>
        <dbReference type="EMBL" id="AFL87504.1"/>
    </source>
</evidence>
<proteinExistence type="predicted"/>
<dbReference type="EMBL" id="CP003379">
    <property type="protein sequence ID" value="AFL87504.1"/>
    <property type="molecule type" value="Genomic_DNA"/>
</dbReference>
<organism evidence="1 2">
    <name type="scientific">Terriglobus roseus (strain DSM 18391 / NRRL B-41598 / KBS 63)</name>
    <dbReference type="NCBI Taxonomy" id="926566"/>
    <lineage>
        <taxon>Bacteria</taxon>
        <taxon>Pseudomonadati</taxon>
        <taxon>Acidobacteriota</taxon>
        <taxon>Terriglobia</taxon>
        <taxon>Terriglobales</taxon>
        <taxon>Acidobacteriaceae</taxon>
        <taxon>Terriglobus</taxon>
    </lineage>
</organism>
<dbReference type="HOGENOM" id="CLU_823687_0_0_0"/>
<dbReference type="AlphaFoldDB" id="I3ZE36"/>
<name>I3ZE36_TERRK</name>
<reference evidence="1 2" key="1">
    <citation type="submission" date="2012-06" db="EMBL/GenBank/DDBJ databases">
        <title>Complete genome of Terriglobus roseus DSM 18391.</title>
        <authorList>
            <consortium name="US DOE Joint Genome Institute (JGI-PGF)"/>
            <person name="Lucas S."/>
            <person name="Copeland A."/>
            <person name="Lapidus A."/>
            <person name="Glavina del Rio T."/>
            <person name="Dalin E."/>
            <person name="Tice H."/>
            <person name="Bruce D."/>
            <person name="Goodwin L."/>
            <person name="Pitluck S."/>
            <person name="Peters L."/>
            <person name="Mikhailova N."/>
            <person name="Munk A.C.C."/>
            <person name="Kyrpides N."/>
            <person name="Mavromatis K."/>
            <person name="Ivanova N."/>
            <person name="Brettin T."/>
            <person name="Detter J.C."/>
            <person name="Han C."/>
            <person name="Larimer F."/>
            <person name="Land M."/>
            <person name="Hauser L."/>
            <person name="Markowitz V."/>
            <person name="Cheng J.-F."/>
            <person name="Hugenholtz P."/>
            <person name="Woyke T."/>
            <person name="Wu D."/>
            <person name="Brambilla E."/>
            <person name="Klenk H.-P."/>
            <person name="Eisen J.A."/>
        </authorList>
    </citation>
    <scope>NUCLEOTIDE SEQUENCE [LARGE SCALE GENOMIC DNA]</scope>
    <source>
        <strain evidence="2">DSM 18391 / NRRL B-41598 / KBS 63</strain>
    </source>
</reference>
<dbReference type="SUPFAM" id="SSF56935">
    <property type="entry name" value="Porins"/>
    <property type="match status" value="1"/>
</dbReference>
<protein>
    <submittedName>
        <fullName evidence="1">Uncharacterized protein</fullName>
    </submittedName>
</protein>
<gene>
    <name evidence="1" type="ordered locus">Terro_1194</name>
</gene>
<evidence type="ECO:0000313" key="2">
    <source>
        <dbReference type="Proteomes" id="UP000006056"/>
    </source>
</evidence>
<dbReference type="STRING" id="926566.Terro_1194"/>
<dbReference type="RefSeq" id="WP_014785073.1">
    <property type="nucleotide sequence ID" value="NC_018014.1"/>
</dbReference>
<dbReference type="KEGG" id="trs:Terro_1194"/>
<dbReference type="eggNOG" id="ENOG5033SDE">
    <property type="taxonomic scope" value="Bacteria"/>
</dbReference>
<dbReference type="Proteomes" id="UP000006056">
    <property type="component" value="Chromosome"/>
</dbReference>